<accession>A0A5N6VDB2</accession>
<name>A0A5N6VDB2_ASPTM</name>
<dbReference type="PROSITE" id="PS00061">
    <property type="entry name" value="ADH_SHORT"/>
    <property type="match status" value="1"/>
</dbReference>
<reference evidence="5 6" key="1">
    <citation type="submission" date="2019-04" db="EMBL/GenBank/DDBJ databases">
        <title>Friends and foes A comparative genomics study of 23 Aspergillus species from section Flavi.</title>
        <authorList>
            <consortium name="DOE Joint Genome Institute"/>
            <person name="Kjaerbolling I."/>
            <person name="Vesth T."/>
            <person name="Frisvad J.C."/>
            <person name="Nybo J.L."/>
            <person name="Theobald S."/>
            <person name="Kildgaard S."/>
            <person name="Isbrandt T."/>
            <person name="Kuo A."/>
            <person name="Sato A."/>
            <person name="Lyhne E.K."/>
            <person name="Kogle M.E."/>
            <person name="Wiebenga A."/>
            <person name="Kun R.S."/>
            <person name="Lubbers R.J."/>
            <person name="Makela M.R."/>
            <person name="Barry K."/>
            <person name="Chovatia M."/>
            <person name="Clum A."/>
            <person name="Daum C."/>
            <person name="Haridas S."/>
            <person name="He G."/>
            <person name="LaButti K."/>
            <person name="Lipzen A."/>
            <person name="Mondo S."/>
            <person name="Riley R."/>
            <person name="Salamov A."/>
            <person name="Simmons B.A."/>
            <person name="Magnuson J.K."/>
            <person name="Henrissat B."/>
            <person name="Mortensen U.H."/>
            <person name="Larsen T.O."/>
            <person name="Devries R.P."/>
            <person name="Grigoriev I.V."/>
            <person name="Machida M."/>
            <person name="Baker S.E."/>
            <person name="Andersen M.R."/>
        </authorList>
    </citation>
    <scope>NUCLEOTIDE SEQUENCE [LARGE SCALE GENOMIC DNA]</scope>
    <source>
        <strain evidence="5 6">CBS 117626</strain>
    </source>
</reference>
<evidence type="ECO:0000313" key="5">
    <source>
        <dbReference type="EMBL" id="KAE8167831.1"/>
    </source>
</evidence>
<dbReference type="SMART" id="SM00822">
    <property type="entry name" value="PKS_KR"/>
    <property type="match status" value="1"/>
</dbReference>
<dbReference type="GO" id="GO:0016614">
    <property type="term" value="F:oxidoreductase activity, acting on CH-OH group of donors"/>
    <property type="evidence" value="ECO:0007669"/>
    <property type="project" value="UniProtKB-ARBA"/>
</dbReference>
<dbReference type="Proteomes" id="UP000326950">
    <property type="component" value="Unassembled WGS sequence"/>
</dbReference>
<organism evidence="5 6">
    <name type="scientific">Aspergillus tamarii</name>
    <dbReference type="NCBI Taxonomy" id="41984"/>
    <lineage>
        <taxon>Eukaryota</taxon>
        <taxon>Fungi</taxon>
        <taxon>Dikarya</taxon>
        <taxon>Ascomycota</taxon>
        <taxon>Pezizomycotina</taxon>
        <taxon>Eurotiomycetes</taxon>
        <taxon>Eurotiomycetidae</taxon>
        <taxon>Eurotiales</taxon>
        <taxon>Aspergillaceae</taxon>
        <taxon>Aspergillus</taxon>
        <taxon>Aspergillus subgen. Circumdati</taxon>
    </lineage>
</organism>
<dbReference type="FunFam" id="3.40.50.720:FF:000374">
    <property type="entry name" value="3-oxoacyl-(Acyl-carrier-protein) reductase"/>
    <property type="match status" value="1"/>
</dbReference>
<feature type="domain" description="Ketoreductase" evidence="4">
    <location>
        <begin position="8"/>
        <end position="201"/>
    </location>
</feature>
<dbReference type="InterPro" id="IPR020904">
    <property type="entry name" value="Sc_DH/Rdtase_CS"/>
</dbReference>
<keyword evidence="6" id="KW-1185">Reference proteome</keyword>
<protein>
    <recommendedName>
        <fullName evidence="4">Ketoreductase domain-containing protein</fullName>
    </recommendedName>
</protein>
<dbReference type="SUPFAM" id="SSF51735">
    <property type="entry name" value="NAD(P)-binding Rossmann-fold domains"/>
    <property type="match status" value="1"/>
</dbReference>
<dbReference type="InterPro" id="IPR002347">
    <property type="entry name" value="SDR_fam"/>
</dbReference>
<dbReference type="Gene3D" id="3.40.50.720">
    <property type="entry name" value="NAD(P)-binding Rossmann-like Domain"/>
    <property type="match status" value="1"/>
</dbReference>
<proteinExistence type="inferred from homology"/>
<dbReference type="EMBL" id="ML738587">
    <property type="protein sequence ID" value="KAE8167831.1"/>
    <property type="molecule type" value="Genomic_DNA"/>
</dbReference>
<keyword evidence="2" id="KW-0521">NADP</keyword>
<dbReference type="PRINTS" id="PR00081">
    <property type="entry name" value="GDHRDH"/>
</dbReference>
<dbReference type="InterPro" id="IPR057326">
    <property type="entry name" value="KR_dom"/>
</dbReference>
<dbReference type="PRINTS" id="PR00080">
    <property type="entry name" value="SDRFAMILY"/>
</dbReference>
<dbReference type="AlphaFoldDB" id="A0A5N6VDB2"/>
<dbReference type="PANTHER" id="PTHR48107:SF7">
    <property type="entry name" value="RE15974P"/>
    <property type="match status" value="1"/>
</dbReference>
<evidence type="ECO:0000256" key="1">
    <source>
        <dbReference type="ARBA" id="ARBA00006484"/>
    </source>
</evidence>
<sequence>MANSLIGKNAVVTGGSRGIGAAIAIELAQRGASVMITYMSSAKAAESIAGELNSQGSDVSGYAIQADSSKAMEAALRIVAECRKRFPEGIDIIVNNAADGSDVNLADLAVDNFDRIFHTNVLFPMLLLQQARLQLRKKARIVNISSISARRSFPSAITYAASKAALESITRSLAKELGRELDCTVNAVNPGPVNTDMWNNTEGPELDAVTQRITMETAAGSRIGETNDIAPIVAFLCEEQSRWVTGSTVCANGGLVMV</sequence>
<dbReference type="GO" id="GO:0044550">
    <property type="term" value="P:secondary metabolite biosynthetic process"/>
    <property type="evidence" value="ECO:0007669"/>
    <property type="project" value="UniProtKB-ARBA"/>
</dbReference>
<dbReference type="OrthoDB" id="47007at2759"/>
<keyword evidence="3" id="KW-0560">Oxidoreductase</keyword>
<evidence type="ECO:0000256" key="3">
    <source>
        <dbReference type="ARBA" id="ARBA00023002"/>
    </source>
</evidence>
<dbReference type="PANTHER" id="PTHR48107">
    <property type="entry name" value="NADPH-DEPENDENT ALDEHYDE REDUCTASE-LIKE PROTEIN, CHLOROPLASTIC-RELATED"/>
    <property type="match status" value="1"/>
</dbReference>
<dbReference type="Pfam" id="PF13561">
    <property type="entry name" value="adh_short_C2"/>
    <property type="match status" value="1"/>
</dbReference>
<evidence type="ECO:0000256" key="2">
    <source>
        <dbReference type="ARBA" id="ARBA00022857"/>
    </source>
</evidence>
<comment type="similarity">
    <text evidence="1">Belongs to the short-chain dehydrogenases/reductases (SDR) family.</text>
</comment>
<evidence type="ECO:0000259" key="4">
    <source>
        <dbReference type="SMART" id="SM00822"/>
    </source>
</evidence>
<evidence type="ECO:0000313" key="6">
    <source>
        <dbReference type="Proteomes" id="UP000326950"/>
    </source>
</evidence>
<gene>
    <name evidence="5" type="ORF">BDV40DRAFT_311335</name>
</gene>
<dbReference type="InterPro" id="IPR036291">
    <property type="entry name" value="NAD(P)-bd_dom_sf"/>
</dbReference>